<proteinExistence type="predicted"/>
<reference evidence="2 3" key="1">
    <citation type="journal article" date="2019" name="Genome Biol. Evol.">
        <title>Insights into the evolution of the New World diploid cottons (Gossypium, subgenus Houzingenia) based on genome sequencing.</title>
        <authorList>
            <person name="Grover C.E."/>
            <person name="Arick M.A. 2nd"/>
            <person name="Thrash A."/>
            <person name="Conover J.L."/>
            <person name="Sanders W.S."/>
            <person name="Peterson D.G."/>
            <person name="Frelichowski J.E."/>
            <person name="Scheffler J.A."/>
            <person name="Scheffler B.E."/>
            <person name="Wendel J.F."/>
        </authorList>
    </citation>
    <scope>NUCLEOTIDE SEQUENCE [LARGE SCALE GENOMIC DNA]</scope>
    <source>
        <strain evidence="2">4</strain>
        <tissue evidence="2">Leaf</tissue>
    </source>
</reference>
<dbReference type="Pfam" id="PF13456">
    <property type="entry name" value="RVT_3"/>
    <property type="match status" value="1"/>
</dbReference>
<sequence length="478" mass="54297">DLVEEIIDILGFQHVHDLGQYLGVPLLHQRIIKGTLSFLVDRVRRKLSSWEAKKLSFAGRVTLVQSIPLSIPRYLMQTLMVPTRICNDIERMVQPFIWGCSGDNSKMTLVGGEAICQPRSRGGFGIRYLTKYGITDRLPECILRSRNSFLWKSISKVWPLLFDNLIWAVGNGNNVRCWENAWVPNLRPLKRLVLAHANVNQEHKLKDIIQHIVSVPPPMPSARPDSIYWSRSKTSTFSIKIAYWLLKKDSWNPNNEIWKLTWKYLGPQRSLLSELGVTLKGKALVWCDSSAAVAVAGNPVMHSKFKHVELDLFFVQEKVAQGLFQVGHVPSHDQVADTTFFSSSLIDWLSSNLEDHVGRNDRDLSWACLFSLLFSLCTIFPMYGFYLNTDGAVQTNIGLSATGGVIRDNMGKWILGYNRFLEKCSVFTAELFGLLDGLTLLQKQGYDRVLIQLDNLEMVKTICDRKLDRSNISLVGRI</sequence>
<dbReference type="GO" id="GO:0003676">
    <property type="term" value="F:nucleic acid binding"/>
    <property type="evidence" value="ECO:0007669"/>
    <property type="project" value="InterPro"/>
</dbReference>
<dbReference type="PANTHER" id="PTHR33116">
    <property type="entry name" value="REVERSE TRANSCRIPTASE ZINC-BINDING DOMAIN-CONTAINING PROTEIN-RELATED-RELATED"/>
    <property type="match status" value="1"/>
</dbReference>
<evidence type="ECO:0000313" key="2">
    <source>
        <dbReference type="EMBL" id="MBA0726761.1"/>
    </source>
</evidence>
<comment type="caution">
    <text evidence="2">The sequence shown here is derived from an EMBL/GenBank/DDBJ whole genome shotgun (WGS) entry which is preliminary data.</text>
</comment>
<dbReference type="InterPro" id="IPR044730">
    <property type="entry name" value="RNase_H-like_dom_plant"/>
</dbReference>
<dbReference type="EMBL" id="JABEZV010000012">
    <property type="protein sequence ID" value="MBA0726761.1"/>
    <property type="molecule type" value="Genomic_DNA"/>
</dbReference>
<dbReference type="CDD" id="cd09272">
    <property type="entry name" value="RNase_HI_RT_Ty1"/>
    <property type="match status" value="1"/>
</dbReference>
<accession>A0A7J9ART2</accession>
<dbReference type="AlphaFoldDB" id="A0A7J9ART2"/>
<dbReference type="CDD" id="cd06222">
    <property type="entry name" value="RNase_H_like"/>
    <property type="match status" value="1"/>
</dbReference>
<dbReference type="InterPro" id="IPR036397">
    <property type="entry name" value="RNaseH_sf"/>
</dbReference>
<dbReference type="Proteomes" id="UP000593574">
    <property type="component" value="Unassembled WGS sequence"/>
</dbReference>
<dbReference type="InterPro" id="IPR012337">
    <property type="entry name" value="RNaseH-like_sf"/>
</dbReference>
<dbReference type="PANTHER" id="PTHR33116:SF75">
    <property type="entry name" value="RIBONUCLEASE H PROTEIN"/>
    <property type="match status" value="1"/>
</dbReference>
<gene>
    <name evidence="2" type="ORF">Golax_002568</name>
</gene>
<dbReference type="Gene3D" id="3.30.420.10">
    <property type="entry name" value="Ribonuclease H-like superfamily/Ribonuclease H"/>
    <property type="match status" value="1"/>
</dbReference>
<protein>
    <recommendedName>
        <fullName evidence="1">RNase H type-1 domain-containing protein</fullName>
    </recommendedName>
</protein>
<name>A0A7J9ART2_9ROSI</name>
<feature type="domain" description="RNase H type-1" evidence="1">
    <location>
        <begin position="388"/>
        <end position="473"/>
    </location>
</feature>
<feature type="non-terminal residue" evidence="2">
    <location>
        <position position="1"/>
    </location>
</feature>
<organism evidence="2 3">
    <name type="scientific">Gossypium laxum</name>
    <dbReference type="NCBI Taxonomy" id="34288"/>
    <lineage>
        <taxon>Eukaryota</taxon>
        <taxon>Viridiplantae</taxon>
        <taxon>Streptophyta</taxon>
        <taxon>Embryophyta</taxon>
        <taxon>Tracheophyta</taxon>
        <taxon>Spermatophyta</taxon>
        <taxon>Magnoliopsida</taxon>
        <taxon>eudicotyledons</taxon>
        <taxon>Gunneridae</taxon>
        <taxon>Pentapetalae</taxon>
        <taxon>rosids</taxon>
        <taxon>malvids</taxon>
        <taxon>Malvales</taxon>
        <taxon>Malvaceae</taxon>
        <taxon>Malvoideae</taxon>
        <taxon>Gossypium</taxon>
    </lineage>
</organism>
<evidence type="ECO:0000313" key="3">
    <source>
        <dbReference type="Proteomes" id="UP000593574"/>
    </source>
</evidence>
<dbReference type="InterPro" id="IPR002156">
    <property type="entry name" value="RNaseH_domain"/>
</dbReference>
<evidence type="ECO:0000259" key="1">
    <source>
        <dbReference type="Pfam" id="PF13456"/>
    </source>
</evidence>
<dbReference type="SUPFAM" id="SSF53098">
    <property type="entry name" value="Ribonuclease H-like"/>
    <property type="match status" value="1"/>
</dbReference>
<keyword evidence="3" id="KW-1185">Reference proteome</keyword>
<dbReference type="GO" id="GO:0004523">
    <property type="term" value="F:RNA-DNA hybrid ribonuclease activity"/>
    <property type="evidence" value="ECO:0007669"/>
    <property type="project" value="InterPro"/>
</dbReference>